<dbReference type="InterPro" id="IPR027417">
    <property type="entry name" value="P-loop_NTPase"/>
</dbReference>
<dbReference type="PANTHER" id="PTHR13696">
    <property type="entry name" value="P-LOOP CONTAINING NUCLEOSIDE TRIPHOSPHATE HYDROLASE"/>
    <property type="match status" value="1"/>
</dbReference>
<dbReference type="AlphaFoldDB" id="A0A853FDW4"/>
<name>A0A853FDW4_9BURK</name>
<evidence type="ECO:0000313" key="3">
    <source>
        <dbReference type="Proteomes" id="UP000580517"/>
    </source>
</evidence>
<dbReference type="Gene3D" id="3.40.50.300">
    <property type="entry name" value="P-loop containing nucleotide triphosphate hydrolases"/>
    <property type="match status" value="1"/>
</dbReference>
<dbReference type="EMBL" id="JACCEW010000010">
    <property type="protein sequence ID" value="NYT39065.1"/>
    <property type="molecule type" value="Genomic_DNA"/>
</dbReference>
<dbReference type="SUPFAM" id="SSF52540">
    <property type="entry name" value="P-loop containing nucleoside triphosphate hydrolases"/>
    <property type="match status" value="1"/>
</dbReference>
<dbReference type="OrthoDB" id="69313at2"/>
<dbReference type="CDD" id="cd02042">
    <property type="entry name" value="ParAB_family"/>
    <property type="match status" value="1"/>
</dbReference>
<dbReference type="Proteomes" id="UP000580517">
    <property type="component" value="Unassembled WGS sequence"/>
</dbReference>
<keyword evidence="3" id="KW-1185">Reference proteome</keyword>
<dbReference type="InterPro" id="IPR002586">
    <property type="entry name" value="CobQ/CobB/MinD/ParA_Nub-bd_dom"/>
</dbReference>
<evidence type="ECO:0000313" key="2">
    <source>
        <dbReference type="EMBL" id="NYT39065.1"/>
    </source>
</evidence>
<gene>
    <name evidence="2" type="ORF">H0A68_19510</name>
</gene>
<organism evidence="2 3">
    <name type="scientific">Allopusillimonas soli</name>
    <dbReference type="NCBI Taxonomy" id="659016"/>
    <lineage>
        <taxon>Bacteria</taxon>
        <taxon>Pseudomonadati</taxon>
        <taxon>Pseudomonadota</taxon>
        <taxon>Betaproteobacteria</taxon>
        <taxon>Burkholderiales</taxon>
        <taxon>Alcaligenaceae</taxon>
        <taxon>Allopusillimonas</taxon>
    </lineage>
</organism>
<dbReference type="Pfam" id="PF01656">
    <property type="entry name" value="CbiA"/>
    <property type="match status" value="1"/>
</dbReference>
<feature type="domain" description="CobQ/CobB/MinD/ParA nucleotide binding" evidence="1">
    <location>
        <begin position="5"/>
        <end position="188"/>
    </location>
</feature>
<evidence type="ECO:0000259" key="1">
    <source>
        <dbReference type="Pfam" id="PF01656"/>
    </source>
</evidence>
<sequence length="210" mass="22269">MTTYAVVNTKGGVGKTTVSVHLATMLAKRGPTLLIDGDPQASAASWAAWRRENSNLTPSPTTTCLTGKAVFNEGKALAGGFEHVVVDAGGRDTAGLRAALLLAQRAIIPVGASNLDAAAMTDLLTVVELARDYNPDLDVRVLLNRVDPRTKDTAEMLEWLAEQKLAVLSARVCERVAFRRAIGEGATVQELGRDHAAVSEIEAFFAEVTA</sequence>
<proteinExistence type="predicted"/>
<protein>
    <submittedName>
        <fullName evidence="2">ParA family protein</fullName>
    </submittedName>
</protein>
<comment type="caution">
    <text evidence="2">The sequence shown here is derived from an EMBL/GenBank/DDBJ whole genome shotgun (WGS) entry which is preliminary data.</text>
</comment>
<dbReference type="InterPro" id="IPR050678">
    <property type="entry name" value="DNA_Partitioning_ATPase"/>
</dbReference>
<accession>A0A853FDW4</accession>
<dbReference type="PANTHER" id="PTHR13696:SF96">
    <property type="entry name" value="COBQ_COBB_MIND_PARA NUCLEOTIDE BINDING DOMAIN-CONTAINING PROTEIN"/>
    <property type="match status" value="1"/>
</dbReference>
<reference evidence="2 3" key="1">
    <citation type="submission" date="2020-07" db="EMBL/GenBank/DDBJ databases">
        <title>Taxonomic revisions and descriptions of new bacterial species based on genomic comparisons in the high-G+C-content subgroup of the family Alcaligenaceae.</title>
        <authorList>
            <person name="Szabo A."/>
            <person name="Felfoldi T."/>
        </authorList>
    </citation>
    <scope>NUCLEOTIDE SEQUENCE [LARGE SCALE GENOMIC DNA]</scope>
    <source>
        <strain evidence="2 3">DSM 25264</strain>
    </source>
</reference>
<dbReference type="RefSeq" id="WP_129971572.1">
    <property type="nucleotide sequence ID" value="NZ_JACCEW010000010.1"/>
</dbReference>
<dbReference type="PIRSF" id="PIRSF009320">
    <property type="entry name" value="Nuc_binding_HP_1000"/>
    <property type="match status" value="1"/>
</dbReference>